<proteinExistence type="predicted"/>
<keyword evidence="3" id="KW-0808">Transferase</keyword>
<keyword evidence="3" id="KW-0328">Glycosyltransferase</keyword>
<feature type="domain" description="Glycosyltransferase 2-like" evidence="2">
    <location>
        <begin position="497"/>
        <end position="620"/>
    </location>
</feature>
<feature type="coiled-coil region" evidence="1">
    <location>
        <begin position="337"/>
        <end position="378"/>
    </location>
</feature>
<gene>
    <name evidence="3" type="ORF">KP001_21430</name>
</gene>
<evidence type="ECO:0000259" key="2">
    <source>
        <dbReference type="Pfam" id="PF00535"/>
    </source>
</evidence>
<protein>
    <submittedName>
        <fullName evidence="3">Glycosyltransferase</fullName>
        <ecNumber evidence="3">2.4.-.-</ecNumber>
    </submittedName>
</protein>
<dbReference type="EC" id="2.4.-.-" evidence="3"/>
<dbReference type="Pfam" id="PF13692">
    <property type="entry name" value="Glyco_trans_1_4"/>
    <property type="match status" value="1"/>
</dbReference>
<dbReference type="RefSeq" id="WP_217287497.1">
    <property type="nucleotide sequence ID" value="NZ_CP077683.1"/>
</dbReference>
<dbReference type="Proteomes" id="UP000683559">
    <property type="component" value="Chromosome"/>
</dbReference>
<dbReference type="CDD" id="cd04186">
    <property type="entry name" value="GT_2_like_c"/>
    <property type="match status" value="1"/>
</dbReference>
<dbReference type="EMBL" id="CP077683">
    <property type="protein sequence ID" value="QXE90903.1"/>
    <property type="molecule type" value="Genomic_DNA"/>
</dbReference>
<dbReference type="Pfam" id="PF00535">
    <property type="entry name" value="Glycos_transf_2"/>
    <property type="match status" value="2"/>
</dbReference>
<sequence length="1125" mass="125374">MKISVVICTYNRSALLRDSVADLLAQDFASSEFEILVVDNNSSDDTRAVVESLAAASNVPVRYLFEARQGLSFARNAGILKAVGDVVVFTDDDIAAPANYLQEIDRVFADPAVAAAGGPIRPIWPGPVPEWLTADWHGFLTINEFAAAAETGFFKGPHEYPWGANIAFRREVFGRIGTFPTDLGRVGKCLLSNEEVGLCRKIEAAGSKIAYAAGAVIFHKIPAERLTRQWYYHRTYWQGRSNAVMNAGSETELSKGLQRYLDLLAVYRLGQSFSDFDRECIRREVTGYIQQLMLQQSGGPAAAPVSGIRQLRWLIGSLETIVASSARCALQQGPAEHQDLMNQIRQLQSERQALTGRLEELQSELARQQALVQEKEKEAQTKGDQVEALLNSLSWRVTQPLRFVYDLVGAGSLVVFLKLALNILRHPRTVIGAINRDTLKLALGYLKNGDVKGLAGGVSYFVGRTSPSTEFRPVILHGNIDPATPLTLPACAKPVVSIIIPVHNQWAFTHSCLASIIRHSGDVPYEVIVADDLSSDETCRIDDIVQNVRVVRHSSNLGFLRNCNEAARHAAGDYLLFLNNDTNVQPGWLSPLVEVMERDAAVGITGSKLVYPDGMLQEAGGIIWQDASGWNFGWRDDPEKSSYNFVKDVDYVSGASLMVRRELWEKTGGFDERYVPAYFEDTDLAFQTRSLGYRVVFQPKSVVVHFEGVSHGKDVGAGVKAYQETNKQKFLERWQEVLQRDHFTNGQHVFQARDRSRYRKTLLVIDHYVPMYDRDAGSYFMYSLLRALVALDYKVVFWPENLYAHQPYTDVLQQMGVEVILGYHDFGAYLSEFGSYFDGAILTRNHISIKFIDTVRKHIPRVIYHDPDLEFLREQRRFEQEGGSQAELKKIKEREFYLFRNCDIIGIHSPVERDIILAEMPGADVEVIPLPIQDTTPSSAPFSQRSGLLFVGGTHPPNVDALRYFIQEILPLLLVEIPDLTLTVAGAVSHHELKGLDLSHVTFTGFVDDLRPLFEKALVYIAPLRFGAGIKGKVLEAANFGVPVVTTSVGAEGIGLIDGKSVAIADNAQAFSAAVLALHRNQELWELIRDEGRNYVECNFSQRAFQAKVDDVLGKLLRTGKQKSA</sequence>
<keyword evidence="4" id="KW-1185">Reference proteome</keyword>
<dbReference type="PANTHER" id="PTHR43179">
    <property type="entry name" value="RHAMNOSYLTRANSFERASE WBBL"/>
    <property type="match status" value="1"/>
</dbReference>
<dbReference type="PANTHER" id="PTHR43179:SF7">
    <property type="entry name" value="RHAMNOSYLTRANSFERASE WBBL"/>
    <property type="match status" value="1"/>
</dbReference>
<dbReference type="GO" id="GO:0016757">
    <property type="term" value="F:glycosyltransferase activity"/>
    <property type="evidence" value="ECO:0007669"/>
    <property type="project" value="UniProtKB-KW"/>
</dbReference>
<accession>A0ABX8LFS7</accession>
<organism evidence="3 4">
    <name type="scientific">Geomonas subterranea</name>
    <dbReference type="NCBI Taxonomy" id="2847989"/>
    <lineage>
        <taxon>Bacteria</taxon>
        <taxon>Pseudomonadati</taxon>
        <taxon>Thermodesulfobacteriota</taxon>
        <taxon>Desulfuromonadia</taxon>
        <taxon>Geobacterales</taxon>
        <taxon>Geobacteraceae</taxon>
        <taxon>Geomonas</taxon>
    </lineage>
</organism>
<evidence type="ECO:0000313" key="4">
    <source>
        <dbReference type="Proteomes" id="UP000683559"/>
    </source>
</evidence>
<reference evidence="3 4" key="1">
    <citation type="submission" date="2021-06" db="EMBL/GenBank/DDBJ databases">
        <title>Gemonas diversity in paddy soil.</title>
        <authorList>
            <person name="Liu G."/>
        </authorList>
    </citation>
    <scope>NUCLEOTIDE SEQUENCE [LARGE SCALE GENOMIC DNA]</scope>
    <source>
        <strain evidence="3 4">RG2</strain>
    </source>
</reference>
<keyword evidence="1" id="KW-0175">Coiled coil</keyword>
<name>A0ABX8LFS7_9BACT</name>
<feature type="domain" description="Glycosyltransferase 2-like" evidence="2">
    <location>
        <begin position="4"/>
        <end position="176"/>
    </location>
</feature>
<dbReference type="InterPro" id="IPR001173">
    <property type="entry name" value="Glyco_trans_2-like"/>
</dbReference>
<evidence type="ECO:0000256" key="1">
    <source>
        <dbReference type="SAM" id="Coils"/>
    </source>
</evidence>
<evidence type="ECO:0000313" key="3">
    <source>
        <dbReference type="EMBL" id="QXE90903.1"/>
    </source>
</evidence>
<dbReference type="CDD" id="cd03801">
    <property type="entry name" value="GT4_PimA-like"/>
    <property type="match status" value="1"/>
</dbReference>